<evidence type="ECO:0000313" key="2">
    <source>
        <dbReference type="EMBL" id="KAK9845227.1"/>
    </source>
</evidence>
<feature type="region of interest" description="Disordered" evidence="1">
    <location>
        <begin position="260"/>
        <end position="279"/>
    </location>
</feature>
<dbReference type="PANTHER" id="PTHR13464:SF0">
    <property type="entry name" value="SAP30-BINDING PROTEIN"/>
    <property type="match status" value="1"/>
</dbReference>
<dbReference type="Proteomes" id="UP001445335">
    <property type="component" value="Unassembled WGS sequence"/>
</dbReference>
<feature type="region of interest" description="Disordered" evidence="1">
    <location>
        <begin position="207"/>
        <end position="241"/>
    </location>
</feature>
<feature type="region of interest" description="Disordered" evidence="1">
    <location>
        <begin position="71"/>
        <end position="133"/>
    </location>
</feature>
<proteinExistence type="predicted"/>
<accession>A0AAW1SHE9</accession>
<dbReference type="Pfam" id="PF07818">
    <property type="entry name" value="HCNGP"/>
    <property type="match status" value="1"/>
</dbReference>
<organism evidence="2 3">
    <name type="scientific">Elliptochloris bilobata</name>
    <dbReference type="NCBI Taxonomy" id="381761"/>
    <lineage>
        <taxon>Eukaryota</taxon>
        <taxon>Viridiplantae</taxon>
        <taxon>Chlorophyta</taxon>
        <taxon>core chlorophytes</taxon>
        <taxon>Trebouxiophyceae</taxon>
        <taxon>Trebouxiophyceae incertae sedis</taxon>
        <taxon>Elliptochloris clade</taxon>
        <taxon>Elliptochloris</taxon>
    </lineage>
</organism>
<dbReference type="AlphaFoldDB" id="A0AAW1SHE9"/>
<dbReference type="GO" id="GO:0005634">
    <property type="term" value="C:nucleus"/>
    <property type="evidence" value="ECO:0007669"/>
    <property type="project" value="TreeGrafter"/>
</dbReference>
<feature type="compositionally biased region" description="Basic and acidic residues" evidence="1">
    <location>
        <begin position="207"/>
        <end position="226"/>
    </location>
</feature>
<evidence type="ECO:0000256" key="1">
    <source>
        <dbReference type="SAM" id="MobiDB-lite"/>
    </source>
</evidence>
<sequence length="279" mass="29344">MATLTNLFGAYASDDEGEASGELHGVDSNTGVVLLSGDADSHAAAAVPAELPERPSADAMDEEPTRFPWAEPDAQAAVSAAAPQGGGQQGAAGAPEALQDPAEEAMEDAGGAAEQLRLPPELARTPPGPVDPDLQAKVEKLWQAKLRTGKNITQEVNSMRPYRNPDFLQKMVDFFGIDHTGTCFSPDVWDPKSLPAEDNYDRLAAELEERRKQERSDQGKSGRLEFVRPASGPDLTRLPTGGDVAAQLAANAKAAASAKASAAAASGSRRASKWDSSRK</sequence>
<dbReference type="InterPro" id="IPR012479">
    <property type="entry name" value="SAP30BP"/>
</dbReference>
<name>A0AAW1SHE9_9CHLO</name>
<protein>
    <recommendedName>
        <fullName evidence="4">HCNGP-like protein</fullName>
    </recommendedName>
</protein>
<feature type="compositionally biased region" description="Low complexity" evidence="1">
    <location>
        <begin position="71"/>
        <end position="83"/>
    </location>
</feature>
<comment type="caution">
    <text evidence="2">The sequence shown here is derived from an EMBL/GenBank/DDBJ whole genome shotgun (WGS) entry which is preliminary data.</text>
</comment>
<feature type="compositionally biased region" description="Low complexity" evidence="1">
    <location>
        <begin position="260"/>
        <end position="269"/>
    </location>
</feature>
<keyword evidence="3" id="KW-1185">Reference proteome</keyword>
<evidence type="ECO:0008006" key="4">
    <source>
        <dbReference type="Google" id="ProtNLM"/>
    </source>
</evidence>
<dbReference type="PANTHER" id="PTHR13464">
    <property type="entry name" value="TRANSCRIPTIONAL REGULATOR PROTEIN HCNGP"/>
    <property type="match status" value="1"/>
</dbReference>
<dbReference type="EMBL" id="JALJOU010000003">
    <property type="protein sequence ID" value="KAK9845227.1"/>
    <property type="molecule type" value="Genomic_DNA"/>
</dbReference>
<dbReference type="GO" id="GO:0006355">
    <property type="term" value="P:regulation of DNA-templated transcription"/>
    <property type="evidence" value="ECO:0007669"/>
    <property type="project" value="InterPro"/>
</dbReference>
<evidence type="ECO:0000313" key="3">
    <source>
        <dbReference type="Proteomes" id="UP001445335"/>
    </source>
</evidence>
<gene>
    <name evidence="2" type="ORF">WJX81_000541</name>
</gene>
<reference evidence="2 3" key="1">
    <citation type="journal article" date="2024" name="Nat. Commun.">
        <title>Phylogenomics reveals the evolutionary origins of lichenization in chlorophyte algae.</title>
        <authorList>
            <person name="Puginier C."/>
            <person name="Libourel C."/>
            <person name="Otte J."/>
            <person name="Skaloud P."/>
            <person name="Haon M."/>
            <person name="Grisel S."/>
            <person name="Petersen M."/>
            <person name="Berrin J.G."/>
            <person name="Delaux P.M."/>
            <person name="Dal Grande F."/>
            <person name="Keller J."/>
        </authorList>
    </citation>
    <scope>NUCLEOTIDE SEQUENCE [LARGE SCALE GENOMIC DNA]</scope>
    <source>
        <strain evidence="2 3">SAG 245.80</strain>
    </source>
</reference>